<protein>
    <recommendedName>
        <fullName evidence="1">Integrase catalytic domain-containing protein</fullName>
    </recommendedName>
</protein>
<dbReference type="PANTHER" id="PTHR37984">
    <property type="entry name" value="PROTEIN CBG26694"/>
    <property type="match status" value="1"/>
</dbReference>
<dbReference type="EMBL" id="QEAM01000731">
    <property type="protein sequence ID" value="TPX35849.1"/>
    <property type="molecule type" value="Genomic_DNA"/>
</dbReference>
<dbReference type="InterPro" id="IPR043502">
    <property type="entry name" value="DNA/RNA_pol_sf"/>
</dbReference>
<organism evidence="2 3">
    <name type="scientific">Synchytrium endobioticum</name>
    <dbReference type="NCBI Taxonomy" id="286115"/>
    <lineage>
        <taxon>Eukaryota</taxon>
        <taxon>Fungi</taxon>
        <taxon>Fungi incertae sedis</taxon>
        <taxon>Chytridiomycota</taxon>
        <taxon>Chytridiomycota incertae sedis</taxon>
        <taxon>Chytridiomycetes</taxon>
        <taxon>Synchytriales</taxon>
        <taxon>Synchytriaceae</taxon>
        <taxon>Synchytrium</taxon>
    </lineage>
</organism>
<gene>
    <name evidence="2" type="ORF">SeLEV6574_g08128</name>
</gene>
<dbReference type="Gene3D" id="3.30.420.10">
    <property type="entry name" value="Ribonuclease H-like superfamily/Ribonuclease H"/>
    <property type="match status" value="1"/>
</dbReference>
<dbReference type="GO" id="GO:0015074">
    <property type="term" value="P:DNA integration"/>
    <property type="evidence" value="ECO:0007669"/>
    <property type="project" value="InterPro"/>
</dbReference>
<evidence type="ECO:0000259" key="1">
    <source>
        <dbReference type="PROSITE" id="PS50994"/>
    </source>
</evidence>
<dbReference type="AlphaFoldDB" id="A0A507C9K6"/>
<evidence type="ECO:0000313" key="3">
    <source>
        <dbReference type="Proteomes" id="UP000320475"/>
    </source>
</evidence>
<reference evidence="2 3" key="1">
    <citation type="journal article" date="2019" name="Sci. Rep.">
        <title>Comparative genomics of chytrid fungi reveal insights into the obligate biotrophic and pathogenic lifestyle of Synchytrium endobioticum.</title>
        <authorList>
            <person name="van de Vossenberg B.T.L.H."/>
            <person name="Warris S."/>
            <person name="Nguyen H.D.T."/>
            <person name="van Gent-Pelzer M.P.E."/>
            <person name="Joly D.L."/>
            <person name="van de Geest H.C."/>
            <person name="Bonants P.J.M."/>
            <person name="Smith D.S."/>
            <person name="Levesque C.A."/>
            <person name="van der Lee T.A.J."/>
        </authorList>
    </citation>
    <scope>NUCLEOTIDE SEQUENCE [LARGE SCALE GENOMIC DNA]</scope>
    <source>
        <strain evidence="2 3">LEV6574</strain>
    </source>
</reference>
<dbReference type="SUPFAM" id="SSF53098">
    <property type="entry name" value="Ribonuclease H-like"/>
    <property type="match status" value="1"/>
</dbReference>
<dbReference type="PANTHER" id="PTHR37984:SF5">
    <property type="entry name" value="PROTEIN NYNRIN-LIKE"/>
    <property type="match status" value="1"/>
</dbReference>
<dbReference type="InterPro" id="IPR001584">
    <property type="entry name" value="Integrase_cat-core"/>
</dbReference>
<comment type="caution">
    <text evidence="2">The sequence shown here is derived from an EMBL/GenBank/DDBJ whole genome shotgun (WGS) entry which is preliminary data.</text>
</comment>
<feature type="domain" description="Integrase catalytic" evidence="1">
    <location>
        <begin position="101"/>
        <end position="188"/>
    </location>
</feature>
<evidence type="ECO:0000313" key="2">
    <source>
        <dbReference type="EMBL" id="TPX35849.1"/>
    </source>
</evidence>
<dbReference type="Gene3D" id="3.10.10.10">
    <property type="entry name" value="HIV Type 1 Reverse Transcriptase, subunit A, domain 1"/>
    <property type="match status" value="1"/>
</dbReference>
<dbReference type="Proteomes" id="UP000320475">
    <property type="component" value="Unassembled WGS sequence"/>
</dbReference>
<dbReference type="GO" id="GO:0005634">
    <property type="term" value="C:nucleus"/>
    <property type="evidence" value="ECO:0007669"/>
    <property type="project" value="UniProtKB-ARBA"/>
</dbReference>
<proteinExistence type="predicted"/>
<dbReference type="InterPro" id="IPR043128">
    <property type="entry name" value="Rev_trsase/Diguanyl_cyclase"/>
</dbReference>
<dbReference type="OrthoDB" id="2194511at2759"/>
<sequence length="252" mass="28603">MVGGNWYAKVDLRKAYNQIRVKEGQEWKLAFKCHLGTFQPKVMPFGLVTKVTRRVSTIHTSADVFGIMHVLRYIIKVSTGLKTAPVTLQRFVNDTFRKQLDEGCLINLLDDFYICTTGCKPTMSSAYHPESDGQTERLNQTLETYIRCFCNFDQDDWASLLPQAQFAYNNSYHESIGMSPFMANTGQDASNGTIIGDTVIEPKWDVPAAVKIKSRMEEVQKRLQECIESAQQHYCCSIVVFGPMYPLVIDNS</sequence>
<dbReference type="Gene3D" id="3.30.70.270">
    <property type="match status" value="1"/>
</dbReference>
<name>A0A507C9K6_9FUNG</name>
<dbReference type="InterPro" id="IPR012337">
    <property type="entry name" value="RNaseH-like_sf"/>
</dbReference>
<dbReference type="InterPro" id="IPR036397">
    <property type="entry name" value="RNaseH_sf"/>
</dbReference>
<dbReference type="InterPro" id="IPR050951">
    <property type="entry name" value="Retrovirus_Pol_polyprotein"/>
</dbReference>
<dbReference type="PROSITE" id="PS50994">
    <property type="entry name" value="INTEGRASE"/>
    <property type="match status" value="1"/>
</dbReference>
<dbReference type="SUPFAM" id="SSF56672">
    <property type="entry name" value="DNA/RNA polymerases"/>
    <property type="match status" value="1"/>
</dbReference>
<accession>A0A507C9K6</accession>
<dbReference type="GO" id="GO:0003676">
    <property type="term" value="F:nucleic acid binding"/>
    <property type="evidence" value="ECO:0007669"/>
    <property type="project" value="InterPro"/>
</dbReference>